<evidence type="ECO:0000256" key="1">
    <source>
        <dbReference type="SAM" id="MobiDB-lite"/>
    </source>
</evidence>
<accession>A0AAW1QGM5</accession>
<dbReference type="SMART" id="SM00240">
    <property type="entry name" value="FHA"/>
    <property type="match status" value="1"/>
</dbReference>
<dbReference type="PANTHER" id="PTHR23308">
    <property type="entry name" value="NUCLEAR INHIBITOR OF PROTEIN PHOSPHATASE-1"/>
    <property type="match status" value="1"/>
</dbReference>
<dbReference type="InterPro" id="IPR008984">
    <property type="entry name" value="SMAD_FHA_dom_sf"/>
</dbReference>
<dbReference type="SUPFAM" id="SSF49879">
    <property type="entry name" value="SMAD/FHA domain"/>
    <property type="match status" value="1"/>
</dbReference>
<dbReference type="CDD" id="cd00060">
    <property type="entry name" value="FHA"/>
    <property type="match status" value="1"/>
</dbReference>
<dbReference type="PROSITE" id="PS50006">
    <property type="entry name" value="FHA_DOMAIN"/>
    <property type="match status" value="1"/>
</dbReference>
<feature type="region of interest" description="Disordered" evidence="1">
    <location>
        <begin position="143"/>
        <end position="172"/>
    </location>
</feature>
<reference evidence="3 4" key="1">
    <citation type="journal article" date="2024" name="Nat. Commun.">
        <title>Phylogenomics reveals the evolutionary origins of lichenization in chlorophyte algae.</title>
        <authorList>
            <person name="Puginier C."/>
            <person name="Libourel C."/>
            <person name="Otte J."/>
            <person name="Skaloud P."/>
            <person name="Haon M."/>
            <person name="Grisel S."/>
            <person name="Petersen M."/>
            <person name="Berrin J.G."/>
            <person name="Delaux P.M."/>
            <person name="Dal Grande F."/>
            <person name="Keller J."/>
        </authorList>
    </citation>
    <scope>NUCLEOTIDE SEQUENCE [LARGE SCALE GENOMIC DNA]</scope>
    <source>
        <strain evidence="3 4">SAG 2043</strain>
    </source>
</reference>
<gene>
    <name evidence="3" type="ORF">WJX72_011605</name>
</gene>
<sequence>MLQAAARPFAGTRLAFQRPVATKRLRARAVTPYAGYRLVPTGDGSCEHLDQKVAMPEPIKLTKGLFELGREDPADIVVPLPTISARHAMLRVDDGSVTVTDLDSTNGTYIDGRELVPMRGEELPLGAEVTFGDQFLGRFALEKQEDAAPPAEAAPAEAPATPSPAEATVENA</sequence>
<evidence type="ECO:0000259" key="2">
    <source>
        <dbReference type="PROSITE" id="PS50006"/>
    </source>
</evidence>
<dbReference type="Proteomes" id="UP001489004">
    <property type="component" value="Unassembled WGS sequence"/>
</dbReference>
<feature type="compositionally biased region" description="Low complexity" evidence="1">
    <location>
        <begin position="147"/>
        <end position="172"/>
    </location>
</feature>
<evidence type="ECO:0000313" key="4">
    <source>
        <dbReference type="Proteomes" id="UP001489004"/>
    </source>
</evidence>
<keyword evidence="4" id="KW-1185">Reference proteome</keyword>
<proteinExistence type="predicted"/>
<dbReference type="InterPro" id="IPR000253">
    <property type="entry name" value="FHA_dom"/>
</dbReference>
<dbReference type="AlphaFoldDB" id="A0AAW1QGM5"/>
<dbReference type="Gene3D" id="2.60.200.20">
    <property type="match status" value="1"/>
</dbReference>
<feature type="domain" description="FHA" evidence="2">
    <location>
        <begin position="66"/>
        <end position="115"/>
    </location>
</feature>
<comment type="caution">
    <text evidence="3">The sequence shown here is derived from an EMBL/GenBank/DDBJ whole genome shotgun (WGS) entry which is preliminary data.</text>
</comment>
<evidence type="ECO:0000313" key="3">
    <source>
        <dbReference type="EMBL" id="KAK9820552.1"/>
    </source>
</evidence>
<dbReference type="InterPro" id="IPR050923">
    <property type="entry name" value="Cell_Proc_Reg/RNA_Proc"/>
</dbReference>
<protein>
    <recommendedName>
        <fullName evidence="2">FHA domain-containing protein</fullName>
    </recommendedName>
</protein>
<name>A0AAW1QGM5_9CHLO</name>
<dbReference type="EMBL" id="JALJOR010000003">
    <property type="protein sequence ID" value="KAK9820552.1"/>
    <property type="molecule type" value="Genomic_DNA"/>
</dbReference>
<organism evidence="3 4">
    <name type="scientific">[Myrmecia] bisecta</name>
    <dbReference type="NCBI Taxonomy" id="41462"/>
    <lineage>
        <taxon>Eukaryota</taxon>
        <taxon>Viridiplantae</taxon>
        <taxon>Chlorophyta</taxon>
        <taxon>core chlorophytes</taxon>
        <taxon>Trebouxiophyceae</taxon>
        <taxon>Trebouxiales</taxon>
        <taxon>Trebouxiaceae</taxon>
        <taxon>Myrmecia</taxon>
    </lineage>
</organism>
<dbReference type="Pfam" id="PF00498">
    <property type="entry name" value="FHA"/>
    <property type="match status" value="1"/>
</dbReference>